<dbReference type="AlphaFoldDB" id="A0A6P0CHR6"/>
<dbReference type="Proteomes" id="UP000468591">
    <property type="component" value="Unassembled WGS sequence"/>
</dbReference>
<name>A0A6P0CHR6_9RHOB</name>
<evidence type="ECO:0000313" key="2">
    <source>
        <dbReference type="Proteomes" id="UP000468591"/>
    </source>
</evidence>
<reference evidence="1 2" key="1">
    <citation type="submission" date="2020-01" db="EMBL/GenBank/DDBJ databases">
        <title>Sulfitobacter sediminilitoris sp. nov., isolated from a tidal flat.</title>
        <authorList>
            <person name="Park S."/>
            <person name="Yoon J.-H."/>
        </authorList>
    </citation>
    <scope>NUCLEOTIDE SEQUENCE [LARGE SCALE GENOMIC DNA]</scope>
    <source>
        <strain evidence="1 2">JBTF-M27</strain>
    </source>
</reference>
<comment type="caution">
    <text evidence="1">The sequence shown here is derived from an EMBL/GenBank/DDBJ whole genome shotgun (WGS) entry which is preliminary data.</text>
</comment>
<keyword evidence="2" id="KW-1185">Reference proteome</keyword>
<dbReference type="EMBL" id="JAABNT010000018">
    <property type="protein sequence ID" value="NEK24575.1"/>
    <property type="molecule type" value="Genomic_DNA"/>
</dbReference>
<organism evidence="1 2">
    <name type="scientific">Sulfitobacter sediminilitoris</name>
    <dbReference type="NCBI Taxonomy" id="2698830"/>
    <lineage>
        <taxon>Bacteria</taxon>
        <taxon>Pseudomonadati</taxon>
        <taxon>Pseudomonadota</taxon>
        <taxon>Alphaproteobacteria</taxon>
        <taxon>Rhodobacterales</taxon>
        <taxon>Roseobacteraceae</taxon>
        <taxon>Sulfitobacter</taxon>
    </lineage>
</organism>
<sequence>MTTNTITQLTDPQGFSPDPLTDLLRSGAQRLIEQAVEAELAVLLEAYASEKTDDGR</sequence>
<evidence type="ECO:0000313" key="1">
    <source>
        <dbReference type="EMBL" id="NEK24575.1"/>
    </source>
</evidence>
<proteinExistence type="predicted"/>
<feature type="non-terminal residue" evidence="1">
    <location>
        <position position="56"/>
    </location>
</feature>
<protein>
    <submittedName>
        <fullName evidence="1">IS256 family transposase</fullName>
    </submittedName>
</protein>
<gene>
    <name evidence="1" type="ORF">GV827_19520</name>
</gene>
<accession>A0A6P0CHR6</accession>